<evidence type="ECO:0000313" key="12">
    <source>
        <dbReference type="Proteomes" id="UP000730161"/>
    </source>
</evidence>
<dbReference type="SMART" id="SM00382">
    <property type="entry name" value="AAA"/>
    <property type="match status" value="1"/>
</dbReference>
<gene>
    <name evidence="11" type="ORF">RJ53_02575</name>
</gene>
<dbReference type="Pfam" id="PF00005">
    <property type="entry name" value="ABC_tran"/>
    <property type="match status" value="1"/>
</dbReference>
<evidence type="ECO:0000256" key="6">
    <source>
        <dbReference type="ARBA" id="ARBA00058960"/>
    </source>
</evidence>
<dbReference type="Gene3D" id="3.40.50.300">
    <property type="entry name" value="P-loop containing nucleotide triphosphate hydrolases"/>
    <property type="match status" value="1"/>
</dbReference>
<dbReference type="GO" id="GO:0016887">
    <property type="term" value="F:ATP hydrolysis activity"/>
    <property type="evidence" value="ECO:0007669"/>
    <property type="project" value="InterPro"/>
</dbReference>
<dbReference type="SUPFAM" id="SSF52540">
    <property type="entry name" value="P-loop containing nucleoside triphosphate hydrolases"/>
    <property type="match status" value="1"/>
</dbReference>
<keyword evidence="3 11" id="KW-0067">ATP-binding</keyword>
<evidence type="ECO:0000256" key="8">
    <source>
        <dbReference type="ARBA" id="ARBA00073649"/>
    </source>
</evidence>
<dbReference type="InterPro" id="IPR017871">
    <property type="entry name" value="ABC_transporter-like_CS"/>
</dbReference>
<organism evidence="11 12">
    <name type="scientific">Methanocalculus chunghsingensis</name>
    <dbReference type="NCBI Taxonomy" id="156457"/>
    <lineage>
        <taxon>Archaea</taxon>
        <taxon>Methanobacteriati</taxon>
        <taxon>Methanobacteriota</taxon>
        <taxon>Stenosarchaea group</taxon>
        <taxon>Methanomicrobia</taxon>
        <taxon>Methanomicrobiales</taxon>
        <taxon>Methanocalculaceae</taxon>
        <taxon>Methanocalculus</taxon>
    </lineage>
</organism>
<name>A0A8J7W878_9EURY</name>
<dbReference type="GO" id="GO:0005524">
    <property type="term" value="F:ATP binding"/>
    <property type="evidence" value="ECO:0007669"/>
    <property type="project" value="UniProtKB-KW"/>
</dbReference>
<reference evidence="11" key="1">
    <citation type="submission" date="2014-12" db="EMBL/GenBank/DDBJ databases">
        <authorList>
            <person name="Huang H.-H."/>
            <person name="Chen S.-C."/>
            <person name="Lai M.-C."/>
        </authorList>
    </citation>
    <scope>NUCLEOTIDE SEQUENCE</scope>
    <source>
        <strain evidence="11">K1F9705b</strain>
    </source>
</reference>
<keyword evidence="2" id="KW-0547">Nucleotide-binding</keyword>
<evidence type="ECO:0000256" key="1">
    <source>
        <dbReference type="ARBA" id="ARBA00022448"/>
    </source>
</evidence>
<sequence>MKAVEITGLDVRYGAARILEEIAFSAEQGEMIGIVGPNGSGKTTLLKAMSRIVTPESGEIYYNNQDMADLTFRQLAREVAVVPQEIAIQFDYTVREIVTMGRHPFIGRFASESREDHAICTRAMKLASVDHLAETSVNAISGGERQRVLIARALAQEPKVLLLDEATSNLDISHQIEILSIIRRETVRASIISVFHDLNLASSYCDRILLLKDRQIHAMGPPAEVLTRENIRAVYGVDVIVRKHPLTGRPYILLMYDHERGAPQSTRIHILCGGGTGSELMQTLHAQGMQITTGVLNILDSDYLTAKELGIMVISEPPFSPISEESVSILKRCLTEADLIILLNMPIGRGNIENIRVLNGYKEKVVMYGMDSGIQDYSGGEATRLITDLCGCGALRIESIQEMQSFLSSKRLHEKKDKSGMII</sequence>
<dbReference type="InterPro" id="IPR027417">
    <property type="entry name" value="P-loop_NTPase"/>
</dbReference>
<proteinExistence type="predicted"/>
<keyword evidence="1" id="KW-0813">Transport</keyword>
<evidence type="ECO:0000259" key="10">
    <source>
        <dbReference type="PROSITE" id="PS50893"/>
    </source>
</evidence>
<comment type="caution">
    <text evidence="11">The sequence shown here is derived from an EMBL/GenBank/DDBJ whole genome shotgun (WGS) entry which is preliminary data.</text>
</comment>
<dbReference type="Proteomes" id="UP000730161">
    <property type="component" value="Unassembled WGS sequence"/>
</dbReference>
<dbReference type="PANTHER" id="PTHR42794">
    <property type="entry name" value="HEMIN IMPORT ATP-BINDING PROTEIN HMUV"/>
    <property type="match status" value="1"/>
</dbReference>
<evidence type="ECO:0000256" key="7">
    <source>
        <dbReference type="ARBA" id="ARBA00066387"/>
    </source>
</evidence>
<keyword evidence="12" id="KW-1185">Reference proteome</keyword>
<comment type="function">
    <text evidence="6">Required for corrinoid utilization. Probably part of the ABC transporter complex BtuCDF involved in cobalamin (vitamin B12) import. Probably responsible for energy coupling to the transport system.</text>
</comment>
<comment type="catalytic activity">
    <reaction evidence="5">
        <text>an R-cob(III)alamin(out) + ATP + H2O = an R-cob(III)alamin(in) + ADP + phosphate + H(+)</text>
        <dbReference type="Rhea" id="RHEA:17873"/>
        <dbReference type="ChEBI" id="CHEBI:15377"/>
        <dbReference type="ChEBI" id="CHEBI:15378"/>
        <dbReference type="ChEBI" id="CHEBI:30616"/>
        <dbReference type="ChEBI" id="CHEBI:43474"/>
        <dbReference type="ChEBI" id="CHEBI:140785"/>
        <dbReference type="ChEBI" id="CHEBI:456216"/>
        <dbReference type="EC" id="7.6.2.8"/>
    </reaction>
</comment>
<dbReference type="EMBL" id="JWHL01000002">
    <property type="protein sequence ID" value="MBR1368445.1"/>
    <property type="molecule type" value="Genomic_DNA"/>
</dbReference>
<accession>A0A8J7W878</accession>
<dbReference type="OrthoDB" id="24644at2157"/>
<evidence type="ECO:0000256" key="5">
    <source>
        <dbReference type="ARBA" id="ARBA00050590"/>
    </source>
</evidence>
<dbReference type="PANTHER" id="PTHR42794:SF1">
    <property type="entry name" value="HEMIN IMPORT ATP-BINDING PROTEIN HMUV"/>
    <property type="match status" value="1"/>
</dbReference>
<dbReference type="InterPro" id="IPR003439">
    <property type="entry name" value="ABC_transporter-like_ATP-bd"/>
</dbReference>
<dbReference type="RefSeq" id="WP_211530055.1">
    <property type="nucleotide sequence ID" value="NZ_JWHL01000002.1"/>
</dbReference>
<evidence type="ECO:0000313" key="11">
    <source>
        <dbReference type="EMBL" id="MBR1368445.1"/>
    </source>
</evidence>
<evidence type="ECO:0000256" key="2">
    <source>
        <dbReference type="ARBA" id="ARBA00022741"/>
    </source>
</evidence>
<dbReference type="GO" id="GO:0015420">
    <property type="term" value="F:ABC-type vitamin B12 transporter activity"/>
    <property type="evidence" value="ECO:0007669"/>
    <property type="project" value="UniProtKB-EC"/>
</dbReference>
<dbReference type="PROSITE" id="PS00211">
    <property type="entry name" value="ABC_TRANSPORTER_1"/>
    <property type="match status" value="1"/>
</dbReference>
<dbReference type="FunFam" id="3.40.50.300:FF:000134">
    <property type="entry name" value="Iron-enterobactin ABC transporter ATP-binding protein"/>
    <property type="match status" value="1"/>
</dbReference>
<evidence type="ECO:0000256" key="4">
    <source>
        <dbReference type="ARBA" id="ARBA00022967"/>
    </source>
</evidence>
<dbReference type="InterPro" id="IPR003593">
    <property type="entry name" value="AAA+_ATPase"/>
</dbReference>
<dbReference type="CDD" id="cd03214">
    <property type="entry name" value="ABC_Iron-Siderophores_B12_Hemin"/>
    <property type="match status" value="1"/>
</dbReference>
<dbReference type="PROSITE" id="PS50893">
    <property type="entry name" value="ABC_TRANSPORTER_2"/>
    <property type="match status" value="1"/>
</dbReference>
<evidence type="ECO:0000256" key="9">
    <source>
        <dbReference type="ARBA" id="ARBA00077139"/>
    </source>
</evidence>
<keyword evidence="4" id="KW-1278">Translocase</keyword>
<dbReference type="AlphaFoldDB" id="A0A8J7W878"/>
<evidence type="ECO:0000256" key="3">
    <source>
        <dbReference type="ARBA" id="ARBA00022840"/>
    </source>
</evidence>
<feature type="domain" description="ABC transporter" evidence="10">
    <location>
        <begin position="1"/>
        <end position="238"/>
    </location>
</feature>
<protein>
    <recommendedName>
        <fullName evidence="8">Cobalamin import ATP-binding protein BtuD</fullName>
        <ecNumber evidence="7">7.6.2.8</ecNumber>
    </recommendedName>
    <alternativeName>
        <fullName evidence="9">Vitamin B12-transporting ATPase</fullName>
    </alternativeName>
</protein>
<dbReference type="EC" id="7.6.2.8" evidence="7"/>